<protein>
    <submittedName>
        <fullName evidence="1">Uncharacterized protein involved in outer membrane biogenesis</fullName>
    </submittedName>
</protein>
<proteinExistence type="predicted"/>
<accession>A0A379MNJ9</accession>
<organism evidence="1 2">
    <name type="scientific">Rikenella microfusus</name>
    <dbReference type="NCBI Taxonomy" id="28139"/>
    <lineage>
        <taxon>Bacteria</taxon>
        <taxon>Pseudomonadati</taxon>
        <taxon>Bacteroidota</taxon>
        <taxon>Bacteroidia</taxon>
        <taxon>Bacteroidales</taxon>
        <taxon>Rikenellaceae</taxon>
        <taxon>Rikenella</taxon>
    </lineage>
</organism>
<dbReference type="STRING" id="880526.GCA_000427365_01122"/>
<dbReference type="PANTHER" id="PTHR30441:SF8">
    <property type="entry name" value="DUF748 DOMAIN-CONTAINING PROTEIN"/>
    <property type="match status" value="1"/>
</dbReference>
<dbReference type="PANTHER" id="PTHR30441">
    <property type="entry name" value="DUF748 DOMAIN-CONTAINING PROTEIN"/>
    <property type="match status" value="1"/>
</dbReference>
<name>A0A379MNJ9_9BACT</name>
<dbReference type="GO" id="GO:0005886">
    <property type="term" value="C:plasma membrane"/>
    <property type="evidence" value="ECO:0007669"/>
    <property type="project" value="TreeGrafter"/>
</dbReference>
<gene>
    <name evidence="1" type="ORF">NCTC11190_00321</name>
</gene>
<dbReference type="Proteomes" id="UP000255233">
    <property type="component" value="Unassembled WGS sequence"/>
</dbReference>
<evidence type="ECO:0000313" key="1">
    <source>
        <dbReference type="EMBL" id="SUE33125.1"/>
    </source>
</evidence>
<dbReference type="RefSeq" id="WP_027290850.1">
    <property type="nucleotide sequence ID" value="NZ_UGVL01000001.1"/>
</dbReference>
<dbReference type="InterPro" id="IPR052894">
    <property type="entry name" value="AsmA-related"/>
</dbReference>
<sequence length="1174" mass="128585">MKRKTVRKLVFIPLGTIVLLLGLAVGAAALLLTPERLTPLVSRVCDRYLDAQVRFDTVSVSLFRDFPYVTLRLRGAEVVSHAFERLPDSVRSVLPREADTLARIGRLDISLNAPDLMAGKADIRRIGLADAHLHACVAPDGTANWDIYRSAAAAADTSSTALEVNISRISVRDGLHLAYDSRPDGTAGSVSLGSFFVRGRLTTDLLRNDIRRLRLKDCAVAVETDGRAGAAFIDSLSVNGRRRVDYTVDLAARKVVWGNFDRLESLRFRTGILFRGKDHKEATVGDFSLRLNDMLVTAAGEAAFRGDSVVTRFGVRTQGLKFASLLRLIPTEVLPLARDYETDLSTDIDLRIDGTFAPATKTLPDVTVDWRIPAGYLYYKKDRNGSRIDTLALDATLRYRPRRPDSTGIDLRRLQVSGIGLNLYAAGKFDRLTGDAGFDGTLKGDLSLDYLTRHFPSPDGTDVRGRIAMDMKGRARLSQLDLAHAGGAAMGGFLTVDTLRVHVPKEAFRMMVGHGRLEMGTGLVRTDSLDDGGKQAVGAALTLDTVDMDMGRALCVTGKKIDVRAAMSAKNIVRDTTAVHPAQGSLSAAGLRIETGDSIVFIGRGLGSRWSIFPAEGAPRIPRISLWMQANGLALRDAGSRFVVREGSVGLNATINRPDSAMQARRDRWLDSLQRVYPAVARDSLFAHVRALRGPRQLPADEFSGSDIDMRVSSDLGALLRRWQVNGEVKAVSGRILTPVFPLPVVLRDADVAFDTDRIRLDRTFVKAGQSQMVLTGEVSGLRRAMLGRGRLQGNLEVEADTLNLNEIIRVANAGAELVAQGGVGHTESDDQLEQRIVRSADTASAGSLLVVPGNIDMTFDLTVRRGVYANLVLDSLSGEAVARNRAVRLTDLVMRSDAGNLKLTGLYATRTPQDIQAGFDLEMEKMQVARLIELLPSIDTLMPMLRSFEGVVDCQIAVTARLDSAMNILLPTLNAACHIDGDSLVLMDGETFAEISKKLMFKNKKRNLIDHISAELLVRDAQVEIFPFVVEIDRYRAAVSGVHKMDMTFDYHISVLKSPIPFRLGIDIFGNLDDFDFKITRARYKSADLPSRVELIEDTRMNLRNYIREVFLRGPRAEDQARLRITPAAESPTELLPPADSLSAADSAELKTLEVLETASEGPAVPEKDGKNR</sequence>
<keyword evidence="2" id="KW-1185">Reference proteome</keyword>
<dbReference type="OrthoDB" id="1108503at2"/>
<dbReference type="GO" id="GO:0090313">
    <property type="term" value="P:regulation of protein targeting to membrane"/>
    <property type="evidence" value="ECO:0007669"/>
    <property type="project" value="TreeGrafter"/>
</dbReference>
<evidence type="ECO:0000313" key="2">
    <source>
        <dbReference type="Proteomes" id="UP000255233"/>
    </source>
</evidence>
<dbReference type="AlphaFoldDB" id="A0A379MNJ9"/>
<reference evidence="1 2" key="1">
    <citation type="submission" date="2018-06" db="EMBL/GenBank/DDBJ databases">
        <authorList>
            <consortium name="Pathogen Informatics"/>
            <person name="Doyle S."/>
        </authorList>
    </citation>
    <scope>NUCLEOTIDE SEQUENCE [LARGE SCALE GENOMIC DNA]</scope>
    <source>
        <strain evidence="1 2">NCTC11190</strain>
    </source>
</reference>
<dbReference type="EMBL" id="UGVL01000001">
    <property type="protein sequence ID" value="SUE33125.1"/>
    <property type="molecule type" value="Genomic_DNA"/>
</dbReference>